<organism evidence="2 3">
    <name type="scientific">Pseudoduganella rivuli</name>
    <dbReference type="NCBI Taxonomy" id="2666085"/>
    <lineage>
        <taxon>Bacteria</taxon>
        <taxon>Pseudomonadati</taxon>
        <taxon>Pseudomonadota</taxon>
        <taxon>Betaproteobacteria</taxon>
        <taxon>Burkholderiales</taxon>
        <taxon>Oxalobacteraceae</taxon>
        <taxon>Telluria group</taxon>
        <taxon>Pseudoduganella</taxon>
    </lineage>
</organism>
<name>A0A7X2IHV6_9BURK</name>
<dbReference type="NCBIfam" id="TIGR02595">
    <property type="entry name" value="PEP_CTERM"/>
    <property type="match status" value="1"/>
</dbReference>
<evidence type="ECO:0000313" key="3">
    <source>
        <dbReference type="Proteomes" id="UP000446768"/>
    </source>
</evidence>
<proteinExistence type="predicted"/>
<keyword evidence="3" id="KW-1185">Reference proteome</keyword>
<dbReference type="AlphaFoldDB" id="A0A7X2IHV6"/>
<dbReference type="Proteomes" id="UP000446768">
    <property type="component" value="Unassembled WGS sequence"/>
</dbReference>
<sequence>MRFNHRFNFGALLRYAATALMLTAAQAALFNSASATVIHVSLDTSTFGVNSGYLDMNLSASSNVPLATATVTNLAGFDSNPYTESWGVTTVPGGYKFRNDTANDLFQSVHFGSTLSFDLTFDGAYDAATSYISAFTVSAFSDDFSVLGATDPLTGALATFLWTPSVTDGGNGSLAALTSDGGVGVVPEPAPLMLLAIGLLMLTVQRRKADRG</sequence>
<reference evidence="2 3" key="1">
    <citation type="submission" date="2019-11" db="EMBL/GenBank/DDBJ databases">
        <title>Novel species isolated from a subtropical stream in China.</title>
        <authorList>
            <person name="Lu H."/>
        </authorList>
    </citation>
    <scope>NUCLEOTIDE SEQUENCE [LARGE SCALE GENOMIC DNA]</scope>
    <source>
        <strain evidence="2 3">FT92W</strain>
    </source>
</reference>
<keyword evidence="1" id="KW-0732">Signal</keyword>
<dbReference type="EMBL" id="WKJJ01000001">
    <property type="protein sequence ID" value="MRV70309.1"/>
    <property type="molecule type" value="Genomic_DNA"/>
</dbReference>
<feature type="chain" id="PRO_5030971346" evidence="1">
    <location>
        <begin position="28"/>
        <end position="212"/>
    </location>
</feature>
<dbReference type="InterPro" id="IPR013424">
    <property type="entry name" value="Ice-binding_C"/>
</dbReference>
<dbReference type="RefSeq" id="WP_154370797.1">
    <property type="nucleotide sequence ID" value="NZ_WKJJ01000001.1"/>
</dbReference>
<gene>
    <name evidence="2" type="ORF">GJ700_01055</name>
</gene>
<evidence type="ECO:0000313" key="2">
    <source>
        <dbReference type="EMBL" id="MRV70309.1"/>
    </source>
</evidence>
<feature type="signal peptide" evidence="1">
    <location>
        <begin position="1"/>
        <end position="27"/>
    </location>
</feature>
<evidence type="ECO:0000256" key="1">
    <source>
        <dbReference type="SAM" id="SignalP"/>
    </source>
</evidence>
<comment type="caution">
    <text evidence="2">The sequence shown here is derived from an EMBL/GenBank/DDBJ whole genome shotgun (WGS) entry which is preliminary data.</text>
</comment>
<dbReference type="NCBIfam" id="NF038129">
    <property type="entry name" value="PEP_NF038129"/>
    <property type="match status" value="1"/>
</dbReference>
<accession>A0A7X2IHV6</accession>
<protein>
    <submittedName>
        <fullName evidence="2">PEP-CTERM sorting domain-containing protein</fullName>
    </submittedName>
</protein>